<gene>
    <name evidence="1" type="ORF">DSO57_1037013</name>
</gene>
<proteinExistence type="predicted"/>
<reference evidence="1" key="1">
    <citation type="submission" date="2022-04" db="EMBL/GenBank/DDBJ databases">
        <title>Genome of the entomopathogenic fungus Entomophthora muscae.</title>
        <authorList>
            <person name="Elya C."/>
            <person name="Lovett B.R."/>
            <person name="Lee E."/>
            <person name="Macias A.M."/>
            <person name="Hajek A.E."/>
            <person name="De Bivort B.L."/>
            <person name="Kasson M.T."/>
            <person name="De Fine Licht H.H."/>
            <person name="Stajich J.E."/>
        </authorList>
    </citation>
    <scope>NUCLEOTIDE SEQUENCE</scope>
    <source>
        <strain evidence="1">Berkeley</strain>
    </source>
</reference>
<evidence type="ECO:0000313" key="1">
    <source>
        <dbReference type="EMBL" id="KAJ9056052.1"/>
    </source>
</evidence>
<dbReference type="EMBL" id="QTSX02006058">
    <property type="protein sequence ID" value="KAJ9056052.1"/>
    <property type="molecule type" value="Genomic_DNA"/>
</dbReference>
<protein>
    <submittedName>
        <fullName evidence="1">Uncharacterized protein</fullName>
    </submittedName>
</protein>
<keyword evidence="2" id="KW-1185">Reference proteome</keyword>
<name>A0ACC2S185_9FUNG</name>
<organism evidence="1 2">
    <name type="scientific">Entomophthora muscae</name>
    <dbReference type="NCBI Taxonomy" id="34485"/>
    <lineage>
        <taxon>Eukaryota</taxon>
        <taxon>Fungi</taxon>
        <taxon>Fungi incertae sedis</taxon>
        <taxon>Zoopagomycota</taxon>
        <taxon>Entomophthoromycotina</taxon>
        <taxon>Entomophthoromycetes</taxon>
        <taxon>Entomophthorales</taxon>
        <taxon>Entomophthoraceae</taxon>
        <taxon>Entomophthora</taxon>
    </lineage>
</organism>
<dbReference type="Proteomes" id="UP001165960">
    <property type="component" value="Unassembled WGS sequence"/>
</dbReference>
<accession>A0ACC2S185</accession>
<sequence length="161" mass="18555">MIKEGYTPSSEDDSYDASKIVHFRQTLTRYHPQKKISKKKNLIKGNEEPISEQDPRTRNQRYGLECLGKPSPIISYWHNNFTINLVNHEAPIETHGLPPPVYCLVSSWPKHPNNSVDIRPVLEDVMNDPKFMPVYPILFLNDFGSLRSNLNPINETTIQLV</sequence>
<evidence type="ECO:0000313" key="2">
    <source>
        <dbReference type="Proteomes" id="UP001165960"/>
    </source>
</evidence>
<comment type="caution">
    <text evidence="1">The sequence shown here is derived from an EMBL/GenBank/DDBJ whole genome shotgun (WGS) entry which is preliminary data.</text>
</comment>